<dbReference type="AlphaFoldDB" id="A7TNS3"/>
<feature type="compositionally biased region" description="Acidic residues" evidence="1">
    <location>
        <begin position="792"/>
        <end position="802"/>
    </location>
</feature>
<organism evidence="3">
    <name type="scientific">Vanderwaltozyma polyspora (strain ATCC 22028 / DSM 70294 / BCRC 21397 / CBS 2163 / NBRC 10782 / NRRL Y-8283 / UCD 57-17)</name>
    <name type="common">Kluyveromyces polysporus</name>
    <dbReference type="NCBI Taxonomy" id="436907"/>
    <lineage>
        <taxon>Eukaryota</taxon>
        <taxon>Fungi</taxon>
        <taxon>Dikarya</taxon>
        <taxon>Ascomycota</taxon>
        <taxon>Saccharomycotina</taxon>
        <taxon>Saccharomycetes</taxon>
        <taxon>Saccharomycetales</taxon>
        <taxon>Saccharomycetaceae</taxon>
        <taxon>Vanderwaltozyma</taxon>
    </lineage>
</organism>
<evidence type="ECO:0000256" key="1">
    <source>
        <dbReference type="SAM" id="MobiDB-lite"/>
    </source>
</evidence>
<feature type="compositionally biased region" description="Polar residues" evidence="1">
    <location>
        <begin position="741"/>
        <end position="776"/>
    </location>
</feature>
<dbReference type="KEGG" id="vpo:Kpol_1016p5"/>
<dbReference type="OMA" id="MWILRYQ"/>
<dbReference type="HOGENOM" id="CLU_017587_0_0_1"/>
<dbReference type="OrthoDB" id="3981072at2759"/>
<dbReference type="Gene3D" id="2.60.200.20">
    <property type="match status" value="1"/>
</dbReference>
<reference evidence="2 3" key="1">
    <citation type="journal article" date="2007" name="Proc. Natl. Acad. Sci. U.S.A.">
        <title>Independent sorting-out of thousands of duplicated gene pairs in two yeast species descended from a whole-genome duplication.</title>
        <authorList>
            <person name="Scannell D.R."/>
            <person name="Frank A.C."/>
            <person name="Conant G.C."/>
            <person name="Byrne K.P."/>
            <person name="Woolfit M."/>
            <person name="Wolfe K.H."/>
        </authorList>
    </citation>
    <scope>NUCLEOTIDE SEQUENCE [LARGE SCALE GENOMIC DNA]</scope>
    <source>
        <strain evidence="3">ATCC 22028 / DSM 70294 / BCRC 21397 / CBS 2163 / NBRC 10782 / NRRL Y-8283 / UCD 57-17</strain>
    </source>
</reference>
<evidence type="ECO:0008006" key="4">
    <source>
        <dbReference type="Google" id="ProtNLM"/>
    </source>
</evidence>
<sequence length="812" mass="93352">MWVLRYQYSLDDGSVEKISCCIRNEETYYLGRSSKNQLSVRNDKSISRQQISIQWDRDKDCIMVKNLGKVTMVEERYLSDGETLSFQSKNDLVTMKIGTTPIVVNLSWEVKRCNYMKTDMDMVHLLQSYGFQPTTIENSHSLDMIIQNDVTTISDKYLKCYSMIHDTILINSKTLRDILTNNIIMTKKFDSYWVKLNSHESNIQNHTINVTKLAKSLKGMHMFLLDPESYNCEYFEKFLEEIGCIPRKFLNINDLETYLETQFKGGEFLLLSSAKLENQSRLERFISIPLESFLDKLLFLDLDFGQSINRSKEESKNVIEPVLKEVGVEQTTEAVPISKNVEIYEPQPKKRRLNRSRVKPLDSLNFFAGGVTSIGASQLPLPVEEANNITRKKDKEVIKSQGKGEINIETEMDESGNGELLSTASEFKKPKSDVQHKLEKRMQVAIDRSPEKIKKPKLEENISIQQLLSNKVKSTSDTSSVLIETQIAKESNTKAIEYGKVRQKTLTDYKHTSDERIERPSVDLVHAIQDIKERETLRVKTSIVEIKENELTEEAINKFSDLTVVDINTRLFKDKSLDINKPANSNQNNMDWSGKKNFKKFVKMVPKYKRSQGNGQHADSCSTFIRNSAMLITRNFVPMKQYSKLDNNSNSNEMTDFSNIEVNKKPVEKNREAYSSDDSVDEPSFTFTRNSSSKQLFVMDESINEDSLNMINDKGLQEMSQNSIANSNFEVPNYKDRGNKSSDSSSGKEYMTKSSYTSFNYNRENSNGQVEKNSSGVHKIGIDQNSEVINNNDDDDDDDDEDMPKFRFRKNR</sequence>
<dbReference type="EMBL" id="DS480434">
    <property type="protein sequence ID" value="EDO16066.1"/>
    <property type="molecule type" value="Genomic_DNA"/>
</dbReference>
<name>A7TNS3_VANPO</name>
<dbReference type="InterPro" id="IPR008984">
    <property type="entry name" value="SMAD_FHA_dom_sf"/>
</dbReference>
<proteinExistence type="predicted"/>
<dbReference type="InParanoid" id="A7TNS3"/>
<dbReference type="Proteomes" id="UP000000267">
    <property type="component" value="Unassembled WGS sequence"/>
</dbReference>
<evidence type="ECO:0000313" key="2">
    <source>
        <dbReference type="EMBL" id="EDO16066.1"/>
    </source>
</evidence>
<dbReference type="STRING" id="436907.A7TNS3"/>
<keyword evidence="3" id="KW-1185">Reference proteome</keyword>
<dbReference type="eggNOG" id="ENOG502QU0B">
    <property type="taxonomic scope" value="Eukaryota"/>
</dbReference>
<accession>A7TNS3</accession>
<dbReference type="SUPFAM" id="SSF49879">
    <property type="entry name" value="SMAD/FHA domain"/>
    <property type="match status" value="1"/>
</dbReference>
<gene>
    <name evidence="2" type="ORF">Kpol_1016p5</name>
</gene>
<feature type="region of interest" description="Disordered" evidence="1">
    <location>
        <begin position="727"/>
        <end position="812"/>
    </location>
</feature>
<evidence type="ECO:0000313" key="3">
    <source>
        <dbReference type="Proteomes" id="UP000000267"/>
    </source>
</evidence>
<dbReference type="RefSeq" id="XP_001643924.1">
    <property type="nucleotide sequence ID" value="XM_001643874.1"/>
</dbReference>
<dbReference type="GeneID" id="5544210"/>
<dbReference type="PhylomeDB" id="A7TNS3"/>
<dbReference type="FunCoup" id="A7TNS3">
    <property type="interactions" value="159"/>
</dbReference>
<protein>
    <recommendedName>
        <fullName evidence="4">FHA domain-containing protein</fullName>
    </recommendedName>
</protein>